<feature type="transmembrane region" description="Helical" evidence="1">
    <location>
        <begin position="37"/>
        <end position="60"/>
    </location>
</feature>
<organism evidence="2">
    <name type="scientific">mine drainage metagenome</name>
    <dbReference type="NCBI Taxonomy" id="410659"/>
    <lineage>
        <taxon>unclassified sequences</taxon>
        <taxon>metagenomes</taxon>
        <taxon>ecological metagenomes</taxon>
    </lineage>
</organism>
<dbReference type="GO" id="GO:0043190">
    <property type="term" value="C:ATP-binding cassette (ABC) transporter complex"/>
    <property type="evidence" value="ECO:0007669"/>
    <property type="project" value="InterPro"/>
</dbReference>
<sequence>FAMTAAVEQSALVMGALLSTALLIGPAATSIRLTRRLGLAIGLAVVLALVDTWLGILLAYDSFNWPPAGRGWPVSFFVVAVMVVGYAIGQVVPRTSSGRAK</sequence>
<keyword evidence="1" id="KW-0472">Membrane</keyword>
<dbReference type="GO" id="GO:0055085">
    <property type="term" value="P:transmembrane transport"/>
    <property type="evidence" value="ECO:0007669"/>
    <property type="project" value="InterPro"/>
</dbReference>
<comment type="caution">
    <text evidence="2">The sequence shown here is derived from an EMBL/GenBank/DDBJ whole genome shotgun (WGS) entry which is preliminary data.</text>
</comment>
<feature type="transmembrane region" description="Helical" evidence="1">
    <location>
        <begin position="72"/>
        <end position="92"/>
    </location>
</feature>
<reference evidence="2" key="2">
    <citation type="journal article" date="2014" name="ISME J.">
        <title>Microbial stratification in low pH oxic and suboxic macroscopic growths along an acid mine drainage.</title>
        <authorList>
            <person name="Mendez-Garcia C."/>
            <person name="Mesa V."/>
            <person name="Sprenger R.R."/>
            <person name="Richter M."/>
            <person name="Diez M.S."/>
            <person name="Solano J."/>
            <person name="Bargiela R."/>
            <person name="Golyshina O.V."/>
            <person name="Manteca A."/>
            <person name="Ramos J.L."/>
            <person name="Gallego J.R."/>
            <person name="Llorente I."/>
            <person name="Martins Dos Santos V.A."/>
            <person name="Jensen O.N."/>
            <person name="Pelaez A.I."/>
            <person name="Sanchez J."/>
            <person name="Ferrer M."/>
        </authorList>
    </citation>
    <scope>NUCLEOTIDE SEQUENCE</scope>
</reference>
<protein>
    <submittedName>
        <fullName evidence="2">ABC-3 protein</fullName>
    </submittedName>
</protein>
<name>T1BWC0_9ZZZZ</name>
<proteinExistence type="predicted"/>
<reference evidence="2" key="1">
    <citation type="submission" date="2013-08" db="EMBL/GenBank/DDBJ databases">
        <authorList>
            <person name="Mendez C."/>
            <person name="Richter M."/>
            <person name="Ferrer M."/>
            <person name="Sanchez J."/>
        </authorList>
    </citation>
    <scope>NUCLEOTIDE SEQUENCE</scope>
</reference>
<dbReference type="EMBL" id="AUZY01002145">
    <property type="protein sequence ID" value="EQD72928.1"/>
    <property type="molecule type" value="Genomic_DNA"/>
</dbReference>
<evidence type="ECO:0000313" key="2">
    <source>
        <dbReference type="EMBL" id="EQD72928.1"/>
    </source>
</evidence>
<keyword evidence="1" id="KW-1133">Transmembrane helix</keyword>
<feature type="non-terminal residue" evidence="2">
    <location>
        <position position="1"/>
    </location>
</feature>
<dbReference type="InterPro" id="IPR001626">
    <property type="entry name" value="ABC_TroCD"/>
</dbReference>
<evidence type="ECO:0000256" key="1">
    <source>
        <dbReference type="SAM" id="Phobius"/>
    </source>
</evidence>
<feature type="transmembrane region" description="Helical" evidence="1">
    <location>
        <begin position="6"/>
        <end position="25"/>
    </location>
</feature>
<dbReference type="Pfam" id="PF00950">
    <property type="entry name" value="ABC-3"/>
    <property type="match status" value="1"/>
</dbReference>
<gene>
    <name evidence="2" type="ORF">B1B_03487</name>
</gene>
<keyword evidence="1" id="KW-0812">Transmembrane</keyword>
<dbReference type="AlphaFoldDB" id="T1BWC0"/>
<accession>T1BWC0</accession>